<keyword evidence="5" id="KW-1185">Reference proteome</keyword>
<dbReference type="InterPro" id="IPR002509">
    <property type="entry name" value="NODB_dom"/>
</dbReference>
<keyword evidence="2" id="KW-0732">Signal</keyword>
<evidence type="ECO:0000256" key="2">
    <source>
        <dbReference type="ARBA" id="ARBA00022729"/>
    </source>
</evidence>
<dbReference type="GO" id="GO:0016810">
    <property type="term" value="F:hydrolase activity, acting on carbon-nitrogen (but not peptide) bonds"/>
    <property type="evidence" value="ECO:0007669"/>
    <property type="project" value="InterPro"/>
</dbReference>
<dbReference type="InterPro" id="IPR051398">
    <property type="entry name" value="Polysacch_Deacetylase"/>
</dbReference>
<reference evidence="4 5" key="1">
    <citation type="submission" date="2018-05" db="EMBL/GenBank/DDBJ databases">
        <title>Complete genome sequence of Megasphaera sp. AJH120T, isolated from the ceca of a chicken.</title>
        <authorList>
            <person name="Maki J."/>
            <person name="Looft T."/>
        </authorList>
    </citation>
    <scope>NUCLEOTIDE SEQUENCE [LARGE SCALE GENOMIC DNA]</scope>
    <source>
        <strain evidence="4 5">AJH120</strain>
    </source>
</reference>
<organism evidence="4 5">
    <name type="scientific">Megasphaera stantonii</name>
    <dbReference type="NCBI Taxonomy" id="2144175"/>
    <lineage>
        <taxon>Bacteria</taxon>
        <taxon>Bacillati</taxon>
        <taxon>Bacillota</taxon>
        <taxon>Negativicutes</taxon>
        <taxon>Veillonellales</taxon>
        <taxon>Veillonellaceae</taxon>
        <taxon>Megasphaera</taxon>
    </lineage>
</organism>
<gene>
    <name evidence="4" type="ORF">DKB62_12105</name>
</gene>
<dbReference type="InterPro" id="IPR011330">
    <property type="entry name" value="Glyco_hydro/deAcase_b/a-brl"/>
</dbReference>
<comment type="subcellular location">
    <subcellularLocation>
        <location evidence="1">Secreted</location>
    </subcellularLocation>
</comment>
<dbReference type="Proteomes" id="UP000254337">
    <property type="component" value="Chromosome"/>
</dbReference>
<dbReference type="PROSITE" id="PS51677">
    <property type="entry name" value="NODB"/>
    <property type="match status" value="1"/>
</dbReference>
<dbReference type="Pfam" id="PF01522">
    <property type="entry name" value="Polysacc_deac_1"/>
    <property type="match status" value="1"/>
</dbReference>
<evidence type="ECO:0000313" key="5">
    <source>
        <dbReference type="Proteomes" id="UP000254337"/>
    </source>
</evidence>
<feature type="transmembrane region" description="Helical" evidence="3">
    <location>
        <begin position="7"/>
        <end position="28"/>
    </location>
</feature>
<dbReference type="PANTHER" id="PTHR34216">
    <property type="match status" value="1"/>
</dbReference>
<keyword evidence="3" id="KW-1133">Transmembrane helix</keyword>
<sequence>MKKIVSWLAGLALTGAVLVAGIGLFWFFGSTNYLLTGVPVLNYHQVNDKFQTVLTMTPADFEEQMKYLHDHDYHAITQDQFAAYMRGEGSLPDRPVMITFDDGYVDNYEHAYPIMKKYGLTGTIFLIVDLMETPGYLTWAQVQEMGRNGMEFGSHTMSHKPLTSFDRQGVRTELRESKAAIESHLQKPCKYIAFPEGEFDDMVMEETRAAGYEYGFTVETGRDFPWDDHFDLARVPFFEGPDSFGHFYFRLNFSTLSSWLWRLHKGLEAREATRSLAVFVPEP</sequence>
<dbReference type="SUPFAM" id="SSF88713">
    <property type="entry name" value="Glycoside hydrolase/deacetylase"/>
    <property type="match status" value="1"/>
</dbReference>
<dbReference type="KEGG" id="meg:DKB62_12105"/>
<name>A0A346B2A2_9FIRM</name>
<accession>A0A346B2A2</accession>
<proteinExistence type="predicted"/>
<evidence type="ECO:0000256" key="1">
    <source>
        <dbReference type="ARBA" id="ARBA00004613"/>
    </source>
</evidence>
<dbReference type="RefSeq" id="WP_107196605.1">
    <property type="nucleotide sequence ID" value="NZ_CALYAU010000018.1"/>
</dbReference>
<evidence type="ECO:0000313" key="4">
    <source>
        <dbReference type="EMBL" id="AXL22245.1"/>
    </source>
</evidence>
<keyword evidence="3" id="KW-0812">Transmembrane</keyword>
<protein>
    <submittedName>
        <fullName evidence="4">Polysaccharide deacetylase family protein</fullName>
    </submittedName>
</protein>
<dbReference type="OrthoDB" id="9778320at2"/>
<evidence type="ECO:0000256" key="3">
    <source>
        <dbReference type="SAM" id="Phobius"/>
    </source>
</evidence>
<keyword evidence="3" id="KW-0472">Membrane</keyword>
<dbReference type="CDD" id="cd10918">
    <property type="entry name" value="CE4_NodB_like_5s_6s"/>
    <property type="match status" value="1"/>
</dbReference>
<dbReference type="GO" id="GO:0005576">
    <property type="term" value="C:extracellular region"/>
    <property type="evidence" value="ECO:0007669"/>
    <property type="project" value="UniProtKB-SubCell"/>
</dbReference>
<dbReference type="AlphaFoldDB" id="A0A346B2A2"/>
<dbReference type="Gene3D" id="3.20.20.370">
    <property type="entry name" value="Glycoside hydrolase/deacetylase"/>
    <property type="match status" value="1"/>
</dbReference>
<dbReference type="EMBL" id="CP029462">
    <property type="protein sequence ID" value="AXL22245.1"/>
    <property type="molecule type" value="Genomic_DNA"/>
</dbReference>
<dbReference type="PANTHER" id="PTHR34216:SF3">
    <property type="entry name" value="POLY-BETA-1,6-N-ACETYL-D-GLUCOSAMINE N-DEACETYLASE"/>
    <property type="match status" value="1"/>
</dbReference>
<dbReference type="GO" id="GO:0005975">
    <property type="term" value="P:carbohydrate metabolic process"/>
    <property type="evidence" value="ECO:0007669"/>
    <property type="project" value="InterPro"/>
</dbReference>